<dbReference type="GO" id="GO:0004601">
    <property type="term" value="F:peroxidase activity"/>
    <property type="evidence" value="ECO:0007669"/>
    <property type="project" value="UniProtKB-KW"/>
</dbReference>
<evidence type="ECO:0000256" key="3">
    <source>
        <dbReference type="ARBA" id="ARBA00023002"/>
    </source>
</evidence>
<dbReference type="InterPro" id="IPR000889">
    <property type="entry name" value="Glutathione_peroxidase"/>
</dbReference>
<dbReference type="PROSITE" id="PS51352">
    <property type="entry name" value="THIOREDOXIN_2"/>
    <property type="match status" value="1"/>
</dbReference>
<keyword evidence="3 5" id="KW-0560">Oxidoreductase</keyword>
<dbReference type="PROSITE" id="PS00460">
    <property type="entry name" value="GLUTATHIONE_PEROXID_1"/>
    <property type="match status" value="1"/>
</dbReference>
<accession>A0A285ZNL0</accession>
<dbReference type="AlphaFoldDB" id="A0A285ZNL0"/>
<protein>
    <recommendedName>
        <fullName evidence="5">Glutathione peroxidase</fullName>
    </recommendedName>
</protein>
<dbReference type="OrthoDB" id="9789406at2"/>
<dbReference type="InterPro" id="IPR036249">
    <property type="entry name" value="Thioredoxin-like_sf"/>
</dbReference>
<dbReference type="PANTHER" id="PTHR11592:SF78">
    <property type="entry name" value="GLUTATHIONE PEROXIDASE"/>
    <property type="match status" value="1"/>
</dbReference>
<keyword evidence="8" id="KW-1185">Reference proteome</keyword>
<evidence type="ECO:0000313" key="8">
    <source>
        <dbReference type="Proteomes" id="UP000219281"/>
    </source>
</evidence>
<dbReference type="InterPro" id="IPR013766">
    <property type="entry name" value="Thioredoxin_domain"/>
</dbReference>
<gene>
    <name evidence="7" type="ORF">SAMN06297358_0056</name>
</gene>
<dbReference type="FunFam" id="3.40.30.10:FF:000010">
    <property type="entry name" value="Glutathione peroxidase"/>
    <property type="match status" value="1"/>
</dbReference>
<feature type="active site" evidence="4">
    <location>
        <position position="39"/>
    </location>
</feature>
<feature type="domain" description="Thioredoxin" evidence="6">
    <location>
        <begin position="1"/>
        <end position="165"/>
    </location>
</feature>
<dbReference type="RefSeq" id="WP_097127341.1">
    <property type="nucleotide sequence ID" value="NZ_OCMT01000001.1"/>
</dbReference>
<organism evidence="7 8">
    <name type="scientific">Pedobacter xixiisoli</name>
    <dbReference type="NCBI Taxonomy" id="1476464"/>
    <lineage>
        <taxon>Bacteria</taxon>
        <taxon>Pseudomonadati</taxon>
        <taxon>Bacteroidota</taxon>
        <taxon>Sphingobacteriia</taxon>
        <taxon>Sphingobacteriales</taxon>
        <taxon>Sphingobacteriaceae</taxon>
        <taxon>Pedobacter</taxon>
    </lineage>
</organism>
<comment type="similarity">
    <text evidence="1 5">Belongs to the glutathione peroxidase family.</text>
</comment>
<evidence type="ECO:0000256" key="5">
    <source>
        <dbReference type="RuleBase" id="RU000499"/>
    </source>
</evidence>
<dbReference type="Pfam" id="PF00255">
    <property type="entry name" value="GSHPx"/>
    <property type="match status" value="1"/>
</dbReference>
<keyword evidence="2 5" id="KW-0575">Peroxidase</keyword>
<evidence type="ECO:0000256" key="1">
    <source>
        <dbReference type="ARBA" id="ARBA00006926"/>
    </source>
</evidence>
<dbReference type="PRINTS" id="PR01011">
    <property type="entry name" value="GLUTPROXDASE"/>
</dbReference>
<evidence type="ECO:0000256" key="4">
    <source>
        <dbReference type="PIRSR" id="PIRSR000303-1"/>
    </source>
</evidence>
<evidence type="ECO:0000259" key="6">
    <source>
        <dbReference type="PROSITE" id="PS51352"/>
    </source>
</evidence>
<dbReference type="PROSITE" id="PS51355">
    <property type="entry name" value="GLUTATHIONE_PEROXID_3"/>
    <property type="match status" value="1"/>
</dbReference>
<dbReference type="CDD" id="cd00340">
    <property type="entry name" value="GSH_Peroxidase"/>
    <property type="match status" value="1"/>
</dbReference>
<proteinExistence type="inferred from homology"/>
<dbReference type="Gene3D" id="3.40.30.10">
    <property type="entry name" value="Glutaredoxin"/>
    <property type="match status" value="1"/>
</dbReference>
<evidence type="ECO:0000256" key="2">
    <source>
        <dbReference type="ARBA" id="ARBA00022559"/>
    </source>
</evidence>
<dbReference type="EMBL" id="OCMT01000001">
    <property type="protein sequence ID" value="SOD11251.1"/>
    <property type="molecule type" value="Genomic_DNA"/>
</dbReference>
<dbReference type="Proteomes" id="UP000219281">
    <property type="component" value="Unassembled WGS sequence"/>
</dbReference>
<dbReference type="SUPFAM" id="SSF52833">
    <property type="entry name" value="Thioredoxin-like"/>
    <property type="match status" value="1"/>
</dbReference>
<reference evidence="8" key="1">
    <citation type="submission" date="2017-09" db="EMBL/GenBank/DDBJ databases">
        <authorList>
            <person name="Varghese N."/>
            <person name="Submissions S."/>
        </authorList>
    </citation>
    <scope>NUCLEOTIDE SEQUENCE [LARGE SCALE GENOMIC DNA]</scope>
    <source>
        <strain evidence="8">CGMCC 1.12803</strain>
    </source>
</reference>
<name>A0A285ZNL0_9SPHI</name>
<dbReference type="PIRSF" id="PIRSF000303">
    <property type="entry name" value="Glutathion_perox"/>
    <property type="match status" value="1"/>
</dbReference>
<sequence>MKVNPTVYPFKARLINGTDKNLADYNGKVLLIVNTASGCGFTPQLKELQQIRDEFSEQGFEVLGFPSNDFGKQEPLDGNAINEFCEVNYGVQFPIFDKIMVRGKEAHPLFKFLAEKKQNGNLTSTPRWNFHKYLINKKGEVVEYFFPFTKPTSSKVKKKIQRLLQENV</sequence>
<dbReference type="PANTHER" id="PTHR11592">
    <property type="entry name" value="GLUTATHIONE PEROXIDASE"/>
    <property type="match status" value="1"/>
</dbReference>
<dbReference type="GO" id="GO:0034599">
    <property type="term" value="P:cellular response to oxidative stress"/>
    <property type="evidence" value="ECO:0007669"/>
    <property type="project" value="TreeGrafter"/>
</dbReference>
<evidence type="ECO:0000313" key="7">
    <source>
        <dbReference type="EMBL" id="SOD11251.1"/>
    </source>
</evidence>
<dbReference type="InterPro" id="IPR029759">
    <property type="entry name" value="GPX_AS"/>
</dbReference>